<evidence type="ECO:0000259" key="6">
    <source>
        <dbReference type="Pfam" id="PF05175"/>
    </source>
</evidence>
<sequence>MRTSDLAQHLITELSPTLGVGEANSVSRLVLEDLFGWRRGHRPRLLTQDEEVLAWTTVNRLVAGEPVQYITGIADFYGLQFKVTPDVLIPRPETEELVEWILADNPRDVPFALWDLGSGSGCIPLAIASKREFWTCAGSDVSEGALAVARENAGLLKLDVAFSQFDILRPGSPAQPTYDIICSNPPYIPPSEKANMSPSTIDHEPGLALFVPENDPLIFYRALAGIGWKRLRPGGQLYVETNEFNNAEVAALFEKQGYAVERRKDLQGKWRMVRGTRPATQ</sequence>
<dbReference type="Proteomes" id="UP000770785">
    <property type="component" value="Unassembled WGS sequence"/>
</dbReference>
<name>A0ABX0X9L8_9BACT</name>
<dbReference type="Pfam" id="PF05175">
    <property type="entry name" value="MTS"/>
    <property type="match status" value="1"/>
</dbReference>
<gene>
    <name evidence="8" type="ORF">GGR27_001430</name>
</gene>
<proteinExistence type="predicted"/>
<accession>A0ABX0X9L8</accession>
<feature type="domain" description="Release factor glutamine methyltransferase N-terminal" evidence="7">
    <location>
        <begin position="19"/>
        <end position="72"/>
    </location>
</feature>
<dbReference type="CDD" id="cd02440">
    <property type="entry name" value="AdoMet_MTases"/>
    <property type="match status" value="1"/>
</dbReference>
<evidence type="ECO:0000256" key="4">
    <source>
        <dbReference type="ARBA" id="ARBA00022691"/>
    </source>
</evidence>
<evidence type="ECO:0000256" key="2">
    <source>
        <dbReference type="ARBA" id="ARBA00022603"/>
    </source>
</evidence>
<dbReference type="SUPFAM" id="SSF53335">
    <property type="entry name" value="S-adenosyl-L-methionine-dependent methyltransferases"/>
    <property type="match status" value="1"/>
</dbReference>
<evidence type="ECO:0000256" key="3">
    <source>
        <dbReference type="ARBA" id="ARBA00022679"/>
    </source>
</evidence>
<dbReference type="InterPro" id="IPR019874">
    <property type="entry name" value="RF_methyltr_PrmC"/>
</dbReference>
<feature type="domain" description="Methyltransferase small" evidence="6">
    <location>
        <begin position="113"/>
        <end position="188"/>
    </location>
</feature>
<dbReference type="InterPro" id="IPR040758">
    <property type="entry name" value="PrmC_N"/>
</dbReference>
<dbReference type="NCBIfam" id="TIGR03534">
    <property type="entry name" value="RF_mod_PrmC"/>
    <property type="match status" value="1"/>
</dbReference>
<dbReference type="InterPro" id="IPR050320">
    <property type="entry name" value="N5-glutamine_MTase"/>
</dbReference>
<dbReference type="GO" id="GO:0032259">
    <property type="term" value="P:methylation"/>
    <property type="evidence" value="ECO:0007669"/>
    <property type="project" value="UniProtKB-KW"/>
</dbReference>
<evidence type="ECO:0000256" key="5">
    <source>
        <dbReference type="ARBA" id="ARBA00048391"/>
    </source>
</evidence>
<keyword evidence="9" id="KW-1185">Reference proteome</keyword>
<dbReference type="GO" id="GO:0102559">
    <property type="term" value="F:peptide chain release factor N(5)-glutamine methyltransferase activity"/>
    <property type="evidence" value="ECO:0007669"/>
    <property type="project" value="UniProtKB-EC"/>
</dbReference>
<keyword evidence="2 8" id="KW-0489">Methyltransferase</keyword>
<evidence type="ECO:0000259" key="7">
    <source>
        <dbReference type="Pfam" id="PF17827"/>
    </source>
</evidence>
<dbReference type="Gene3D" id="1.10.8.10">
    <property type="entry name" value="DNA helicase RuvA subunit, C-terminal domain"/>
    <property type="match status" value="1"/>
</dbReference>
<keyword evidence="3 8" id="KW-0808">Transferase</keyword>
<evidence type="ECO:0000256" key="1">
    <source>
        <dbReference type="ARBA" id="ARBA00012771"/>
    </source>
</evidence>
<keyword evidence="4" id="KW-0949">S-adenosyl-L-methionine</keyword>
<comment type="catalytic activity">
    <reaction evidence="5">
        <text>L-glutaminyl-[peptide chain release factor] + S-adenosyl-L-methionine = N(5)-methyl-L-glutaminyl-[peptide chain release factor] + S-adenosyl-L-homocysteine + H(+)</text>
        <dbReference type="Rhea" id="RHEA:42896"/>
        <dbReference type="Rhea" id="RHEA-COMP:10271"/>
        <dbReference type="Rhea" id="RHEA-COMP:10272"/>
        <dbReference type="ChEBI" id="CHEBI:15378"/>
        <dbReference type="ChEBI" id="CHEBI:30011"/>
        <dbReference type="ChEBI" id="CHEBI:57856"/>
        <dbReference type="ChEBI" id="CHEBI:59789"/>
        <dbReference type="ChEBI" id="CHEBI:61891"/>
        <dbReference type="EC" id="2.1.1.297"/>
    </reaction>
</comment>
<dbReference type="RefSeq" id="WP_168036700.1">
    <property type="nucleotide sequence ID" value="NZ_JAATJH010000002.1"/>
</dbReference>
<evidence type="ECO:0000313" key="8">
    <source>
        <dbReference type="EMBL" id="NJC25931.1"/>
    </source>
</evidence>
<organism evidence="8 9">
    <name type="scientific">Neolewinella antarctica</name>
    <dbReference type="NCBI Taxonomy" id="442734"/>
    <lineage>
        <taxon>Bacteria</taxon>
        <taxon>Pseudomonadati</taxon>
        <taxon>Bacteroidota</taxon>
        <taxon>Saprospiria</taxon>
        <taxon>Saprospirales</taxon>
        <taxon>Lewinellaceae</taxon>
        <taxon>Neolewinella</taxon>
    </lineage>
</organism>
<reference evidence="8 9" key="1">
    <citation type="submission" date="2020-03" db="EMBL/GenBank/DDBJ databases">
        <title>Genomic Encyclopedia of Type Strains, Phase IV (KMG-IV): sequencing the most valuable type-strain genomes for metagenomic binning, comparative biology and taxonomic classification.</title>
        <authorList>
            <person name="Goeker M."/>
        </authorList>
    </citation>
    <scope>NUCLEOTIDE SEQUENCE [LARGE SCALE GENOMIC DNA]</scope>
    <source>
        <strain evidence="8 9">DSM 105096</strain>
    </source>
</reference>
<dbReference type="NCBIfam" id="TIGR00536">
    <property type="entry name" value="hemK_fam"/>
    <property type="match status" value="1"/>
</dbReference>
<dbReference type="InterPro" id="IPR004556">
    <property type="entry name" value="HemK-like"/>
</dbReference>
<dbReference type="PANTHER" id="PTHR18895">
    <property type="entry name" value="HEMK METHYLTRANSFERASE"/>
    <property type="match status" value="1"/>
</dbReference>
<dbReference type="Pfam" id="PF17827">
    <property type="entry name" value="PrmC_N"/>
    <property type="match status" value="1"/>
</dbReference>
<dbReference type="EC" id="2.1.1.297" evidence="1"/>
<evidence type="ECO:0000313" key="9">
    <source>
        <dbReference type="Proteomes" id="UP000770785"/>
    </source>
</evidence>
<dbReference type="InterPro" id="IPR007848">
    <property type="entry name" value="Small_mtfrase_dom"/>
</dbReference>
<protein>
    <recommendedName>
        <fullName evidence="1">peptide chain release factor N(5)-glutamine methyltransferase</fullName>
        <ecNumber evidence="1">2.1.1.297</ecNumber>
    </recommendedName>
</protein>
<dbReference type="PANTHER" id="PTHR18895:SF74">
    <property type="entry name" value="MTRF1L RELEASE FACTOR GLUTAMINE METHYLTRANSFERASE"/>
    <property type="match status" value="1"/>
</dbReference>
<comment type="caution">
    <text evidence="8">The sequence shown here is derived from an EMBL/GenBank/DDBJ whole genome shotgun (WGS) entry which is preliminary data.</text>
</comment>
<dbReference type="InterPro" id="IPR029063">
    <property type="entry name" value="SAM-dependent_MTases_sf"/>
</dbReference>
<dbReference type="Gene3D" id="3.40.50.150">
    <property type="entry name" value="Vaccinia Virus protein VP39"/>
    <property type="match status" value="1"/>
</dbReference>
<dbReference type="EMBL" id="JAATJH010000002">
    <property type="protein sequence ID" value="NJC25931.1"/>
    <property type="molecule type" value="Genomic_DNA"/>
</dbReference>